<evidence type="ECO:0000256" key="1">
    <source>
        <dbReference type="ARBA" id="ARBA00022730"/>
    </source>
</evidence>
<dbReference type="InterPro" id="IPR036870">
    <property type="entry name" value="Ribosomal_bS18_sf"/>
</dbReference>
<evidence type="ECO:0000256" key="2">
    <source>
        <dbReference type="ARBA" id="ARBA00022884"/>
    </source>
</evidence>
<dbReference type="GO" id="GO:0005763">
    <property type="term" value="C:mitochondrial small ribosomal subunit"/>
    <property type="evidence" value="ECO:0007669"/>
    <property type="project" value="TreeGrafter"/>
</dbReference>
<feature type="region of interest" description="Disordered" evidence="6">
    <location>
        <begin position="195"/>
        <end position="222"/>
    </location>
</feature>
<dbReference type="GO" id="GO:0003735">
    <property type="term" value="F:structural constituent of ribosome"/>
    <property type="evidence" value="ECO:0007669"/>
    <property type="project" value="InterPro"/>
</dbReference>
<keyword evidence="4" id="KW-0687">Ribonucleoprotein</keyword>
<dbReference type="Pfam" id="PF01084">
    <property type="entry name" value="Ribosomal_S18"/>
    <property type="match status" value="1"/>
</dbReference>
<protein>
    <recommendedName>
        <fullName evidence="5">Small ribosomal subunit protein bS18c</fullName>
    </recommendedName>
</protein>
<evidence type="ECO:0000256" key="7">
    <source>
        <dbReference type="SAM" id="Phobius"/>
    </source>
</evidence>
<evidence type="ECO:0000313" key="8">
    <source>
        <dbReference type="EMBL" id="CAD1835697.1"/>
    </source>
</evidence>
<dbReference type="Gene3D" id="4.10.640.10">
    <property type="entry name" value="Ribosomal protein S18"/>
    <property type="match status" value="1"/>
</dbReference>
<gene>
    <name evidence="8" type="ORF">CB5_LOCUS18908</name>
</gene>
<reference evidence="8" key="1">
    <citation type="submission" date="2020-07" db="EMBL/GenBank/DDBJ databases">
        <authorList>
            <person name="Lin J."/>
        </authorList>
    </citation>
    <scope>NUCLEOTIDE SEQUENCE</scope>
</reference>
<feature type="compositionally biased region" description="Polar residues" evidence="6">
    <location>
        <begin position="310"/>
        <end position="323"/>
    </location>
</feature>
<dbReference type="GO" id="GO:0006412">
    <property type="term" value="P:translation"/>
    <property type="evidence" value="ECO:0007669"/>
    <property type="project" value="InterPro"/>
</dbReference>
<dbReference type="InterPro" id="IPR001648">
    <property type="entry name" value="Ribosomal_bS18"/>
</dbReference>
<dbReference type="PANTHER" id="PTHR13479:SF65">
    <property type="entry name" value="F10K1.8 PROTEIN"/>
    <property type="match status" value="1"/>
</dbReference>
<dbReference type="SUPFAM" id="SSF46911">
    <property type="entry name" value="Ribosomal protein S18"/>
    <property type="match status" value="1"/>
</dbReference>
<dbReference type="PANTHER" id="PTHR13479">
    <property type="entry name" value="30S RIBOSOMAL PROTEIN S18"/>
    <property type="match status" value="1"/>
</dbReference>
<keyword evidence="7" id="KW-1133">Transmembrane helix</keyword>
<dbReference type="GO" id="GO:0070181">
    <property type="term" value="F:small ribosomal subunit rRNA binding"/>
    <property type="evidence" value="ECO:0007669"/>
    <property type="project" value="TreeGrafter"/>
</dbReference>
<sequence length="688" mass="75526">MWGVAPYPTRGARCGRSPSFPGVHRVPTPLSAVAVAIRLRACAVLAYPSIPMAIVVLLLAGVTCGLLGDFGLAKTLKADDLASSVSRAISSGTRLLKVSVREDNFVIDRKRELKTRYNLKLIYWLIRAFVSLEILGKLTAMAVPCNIKISSNLATKTFALLFLSPSLSPSLSSFRVEPHDDDGLVAREDESGEVPWGRRLGEAGRVEPHDDDGLVAQEDESGSSKRECFGEFGLFNRDNNNNNNNNNNNKIFALASFPCFRPHPSPPLGSPRRATRHSTSKIGFFRTILAPGRPPLAIGTPARLGIGSSDFGTTPASHRSPSEPSARPSIGSSEPPPPRAARRSPLEPPRGRALLTLGSLEPPGRASLAIGTPRVAAHHSQPGFEFCSSAAARPRHLGVGRQPAVSTCTWPIPFSSAFSRGHDPVYFTAWPRGAHARPPRPPCLLLHRITALGCRDYSKDNSFESADDFERRLFGDGDKSSNTDPFFRKLDKLEKAHSRSNMDSKANEGGNSQFMSGFGESFDSLQDGMDEKLEKAAQTFAFTDEIQNDDYAFRPDVTFFPGTTYTTRDLDLTKPAVQKTYRPPGFETTTEEVLRKADFRNVRFLSNFLTEAGIIIKRSQTRISAKAQRKVAREIKTARAFGLMPFTTMGTKPFVFGRNMKDEEEDYEFDDSFEENMDGADTEACDEA</sequence>
<feature type="region of interest" description="Disordered" evidence="6">
    <location>
        <begin position="667"/>
        <end position="688"/>
    </location>
</feature>
<evidence type="ECO:0000256" key="5">
    <source>
        <dbReference type="ARBA" id="ARBA00035266"/>
    </source>
</evidence>
<evidence type="ECO:0000256" key="6">
    <source>
        <dbReference type="SAM" id="MobiDB-lite"/>
    </source>
</evidence>
<dbReference type="FunFam" id="4.10.640.10:FF:000009">
    <property type="entry name" value="Ribosomal protein S18"/>
    <property type="match status" value="1"/>
</dbReference>
<keyword evidence="2" id="KW-0694">RNA-binding</keyword>
<feature type="transmembrane region" description="Helical" evidence="7">
    <location>
        <begin position="45"/>
        <end position="67"/>
    </location>
</feature>
<keyword evidence="7" id="KW-0812">Transmembrane</keyword>
<organism evidence="8">
    <name type="scientific">Ananas comosus var. bracteatus</name>
    <name type="common">red pineapple</name>
    <dbReference type="NCBI Taxonomy" id="296719"/>
    <lineage>
        <taxon>Eukaryota</taxon>
        <taxon>Viridiplantae</taxon>
        <taxon>Streptophyta</taxon>
        <taxon>Embryophyta</taxon>
        <taxon>Tracheophyta</taxon>
        <taxon>Spermatophyta</taxon>
        <taxon>Magnoliopsida</taxon>
        <taxon>Liliopsida</taxon>
        <taxon>Poales</taxon>
        <taxon>Bromeliaceae</taxon>
        <taxon>Bromelioideae</taxon>
        <taxon>Ananas</taxon>
    </lineage>
</organism>
<evidence type="ECO:0000256" key="3">
    <source>
        <dbReference type="ARBA" id="ARBA00022980"/>
    </source>
</evidence>
<dbReference type="PRINTS" id="PR00974">
    <property type="entry name" value="RIBOSOMALS18"/>
</dbReference>
<evidence type="ECO:0000256" key="4">
    <source>
        <dbReference type="ARBA" id="ARBA00023274"/>
    </source>
</evidence>
<keyword evidence="1" id="KW-0699">rRNA-binding</keyword>
<dbReference type="EMBL" id="LR862153">
    <property type="protein sequence ID" value="CAD1835697.1"/>
    <property type="molecule type" value="Genomic_DNA"/>
</dbReference>
<accession>A0A6V7PYE7</accession>
<dbReference type="AlphaFoldDB" id="A0A6V7PYE7"/>
<proteinExistence type="predicted"/>
<keyword evidence="3" id="KW-0689">Ribosomal protein</keyword>
<keyword evidence="7" id="KW-0472">Membrane</keyword>
<feature type="region of interest" description="Disordered" evidence="6">
    <location>
        <begin position="293"/>
        <end position="360"/>
    </location>
</feature>
<feature type="compositionally biased region" description="Basic and acidic residues" evidence="6">
    <location>
        <begin position="199"/>
        <end position="212"/>
    </location>
</feature>
<name>A0A6V7PYE7_ANACO</name>